<accession>A0A9W5VTX8</accession>
<evidence type="ECO:0000259" key="1">
    <source>
        <dbReference type="Pfam" id="PF00535"/>
    </source>
</evidence>
<organism evidence="2 3">
    <name type="scientific">Bacillus cereus VD184</name>
    <dbReference type="NCBI Taxonomy" id="1053242"/>
    <lineage>
        <taxon>Bacteria</taxon>
        <taxon>Bacillati</taxon>
        <taxon>Bacillota</taxon>
        <taxon>Bacilli</taxon>
        <taxon>Bacillales</taxon>
        <taxon>Bacillaceae</taxon>
        <taxon>Bacillus</taxon>
        <taxon>Bacillus cereus group</taxon>
    </lineage>
</organism>
<dbReference type="RefSeq" id="WP_016122225.1">
    <property type="nucleotide sequence ID" value="NZ_KB976825.1"/>
</dbReference>
<evidence type="ECO:0000313" key="3">
    <source>
        <dbReference type="Proteomes" id="UP000014028"/>
    </source>
</evidence>
<dbReference type="Pfam" id="PF13181">
    <property type="entry name" value="TPR_8"/>
    <property type="match status" value="1"/>
</dbReference>
<dbReference type="AlphaFoldDB" id="A0A9W5VTX8"/>
<dbReference type="Gene3D" id="3.90.550.10">
    <property type="entry name" value="Spore Coat Polysaccharide Biosynthesis Protein SpsA, Chain A"/>
    <property type="match status" value="1"/>
</dbReference>
<dbReference type="PANTHER" id="PTHR43630">
    <property type="entry name" value="POLY-BETA-1,6-N-ACETYL-D-GLUCOSAMINE SYNTHASE"/>
    <property type="match status" value="1"/>
</dbReference>
<dbReference type="SUPFAM" id="SSF48452">
    <property type="entry name" value="TPR-like"/>
    <property type="match status" value="1"/>
</dbReference>
<protein>
    <recommendedName>
        <fullName evidence="1">Glycosyltransferase 2-like domain-containing protein</fullName>
    </recommendedName>
</protein>
<dbReference type="EMBL" id="AHFK01000032">
    <property type="protein sequence ID" value="EOQ16898.1"/>
    <property type="molecule type" value="Genomic_DNA"/>
</dbReference>
<reference evidence="2 3" key="1">
    <citation type="submission" date="2012-12" db="EMBL/GenBank/DDBJ databases">
        <title>The Genome Sequence of Bacillus cereus VD184.</title>
        <authorList>
            <consortium name="The Broad Institute Genome Sequencing Platform"/>
            <consortium name="The Broad Institute Genome Sequencing Center for Infectious Disease"/>
            <person name="Feldgarden M."/>
            <person name="Van der Auwera G.A."/>
            <person name="Mahillon J."/>
            <person name="Duprez V."/>
            <person name="Timmery S."/>
            <person name="Mattelet C."/>
            <person name="Dierick K."/>
            <person name="Sun M."/>
            <person name="Yu Z."/>
            <person name="Zhu L."/>
            <person name="Hu X."/>
            <person name="Shank E.B."/>
            <person name="Swiecicka I."/>
            <person name="Hansen B.M."/>
            <person name="Andrup L."/>
            <person name="Walker B."/>
            <person name="Young S.K."/>
            <person name="Zeng Q."/>
            <person name="Gargeya S."/>
            <person name="Fitzgerald M."/>
            <person name="Haas B."/>
            <person name="Abouelleil A."/>
            <person name="Alvarado L."/>
            <person name="Arachchi H.M."/>
            <person name="Berlin A.M."/>
            <person name="Chapman S.B."/>
            <person name="Dewar J."/>
            <person name="Goldberg J."/>
            <person name="Griggs A."/>
            <person name="Gujja S."/>
            <person name="Hansen M."/>
            <person name="Howarth C."/>
            <person name="Imamovic A."/>
            <person name="Larimer J."/>
            <person name="McCowan C."/>
            <person name="Murphy C."/>
            <person name="Neiman D."/>
            <person name="Pearson M."/>
            <person name="Priest M."/>
            <person name="Roberts A."/>
            <person name="Saif S."/>
            <person name="Shea T."/>
            <person name="Sisk P."/>
            <person name="Sykes S."/>
            <person name="Wortman J."/>
            <person name="Nusbaum C."/>
            <person name="Birren B."/>
        </authorList>
    </citation>
    <scope>NUCLEOTIDE SEQUENCE [LARGE SCALE GENOMIC DNA]</scope>
    <source>
        <strain evidence="2 3">VD184</strain>
    </source>
</reference>
<dbReference type="Pfam" id="PF00535">
    <property type="entry name" value="Glycos_transf_2"/>
    <property type="match status" value="1"/>
</dbReference>
<dbReference type="SUPFAM" id="SSF53448">
    <property type="entry name" value="Nucleotide-diphospho-sugar transferases"/>
    <property type="match status" value="1"/>
</dbReference>
<proteinExistence type="predicted"/>
<feature type="domain" description="Glycosyltransferase 2-like" evidence="1">
    <location>
        <begin position="6"/>
        <end position="108"/>
    </location>
</feature>
<name>A0A9W5VTX8_BACCE</name>
<dbReference type="InterPro" id="IPR019734">
    <property type="entry name" value="TPR_rpt"/>
</dbReference>
<evidence type="ECO:0000313" key="2">
    <source>
        <dbReference type="EMBL" id="EOQ16898.1"/>
    </source>
</evidence>
<dbReference type="PANTHER" id="PTHR43630:SF2">
    <property type="entry name" value="GLYCOSYLTRANSFERASE"/>
    <property type="match status" value="1"/>
</dbReference>
<dbReference type="Gene3D" id="1.25.40.10">
    <property type="entry name" value="Tetratricopeptide repeat domain"/>
    <property type="match status" value="1"/>
</dbReference>
<comment type="caution">
    <text evidence="2">The sequence shown here is derived from an EMBL/GenBank/DDBJ whole genome shotgun (WGS) entry which is preliminary data.</text>
</comment>
<dbReference type="InterPro" id="IPR029044">
    <property type="entry name" value="Nucleotide-diphossugar_trans"/>
</dbReference>
<gene>
    <name evidence="2" type="ORF">IKC_02348</name>
</gene>
<dbReference type="InterPro" id="IPR001173">
    <property type="entry name" value="Glyco_trans_2-like"/>
</dbReference>
<dbReference type="CDD" id="cd02511">
    <property type="entry name" value="Beta4Glucosyltransferase"/>
    <property type="match status" value="1"/>
</dbReference>
<dbReference type="InterPro" id="IPR011990">
    <property type="entry name" value="TPR-like_helical_dom_sf"/>
</dbReference>
<dbReference type="Pfam" id="PF13432">
    <property type="entry name" value="TPR_16"/>
    <property type="match status" value="1"/>
</dbReference>
<sequence length="635" mass="74374">MKPFMSACLIVKNEEEMLGKCLNSLESVVDEIIIVDTGSTDKTKEIAKKFTDKVYDFKWTNNFAEARNFAASKASGKWIIAVDADECIDVNNFVAAMEEIKSYKDKISIFLVEIMSFVGESGEEITVNTMARLYKNDGSVYFTGAIHEQLETKNREANLAKASIKLYHYGYMPQVVEKKDKKNRNLKIIKQDLKNKKNHGFSYFNYGQELRRLGKTKEALKNFVKAYKYKVSVDEGWVRTCLFFIVECLVELKRYEEALNIVRDTESLWPASPDFTFWKGDIYFLQKRYDDAREVYESILLNNMLYEETIYHFDRKSFLPHERLGRICEIEKNDEQAIQHYIEARNENTASVNVIERIIYILSKYHTASEVYEFIKNQNLITTNKAYIYIVKYILNIGLAELAKLMGEELVEENKELVRVIQLKSNIITASYIENEGIVVEKKDILFGIEIGIFDLADLCILYEITKDENVKNTIIESNFEHVFKDLFIESNKFKRIKPDEYLAIIGRAVRYNKSEFVERLMECRYVFKNDINAKLADIFFENGYEEIALDLYQLVNCNQLTKIGYINIIKGLINQQNFEEAWNVIQEAINKFHNDYRFYKYAILLDNNNNKDFIIGEALEKFPDSKWLKKQLTN</sequence>
<dbReference type="Proteomes" id="UP000014028">
    <property type="component" value="Unassembled WGS sequence"/>
</dbReference>